<keyword evidence="2" id="KW-1133">Transmembrane helix</keyword>
<reference evidence="3" key="1">
    <citation type="submission" date="2025-08" db="UniProtKB">
        <authorList>
            <consortium name="Ensembl"/>
        </authorList>
    </citation>
    <scope>IDENTIFICATION</scope>
</reference>
<protein>
    <recommendedName>
        <fullName evidence="5">Transmembrane protein 72</fullName>
    </recommendedName>
</protein>
<keyword evidence="4" id="KW-1185">Reference proteome</keyword>
<dbReference type="PANTHER" id="PTHR28474:SF1">
    <property type="entry name" value="TRANSMEMBRANE PROTEIN 72"/>
    <property type="match status" value="1"/>
</dbReference>
<dbReference type="OrthoDB" id="5946061at2759"/>
<reference evidence="3" key="2">
    <citation type="submission" date="2025-09" db="UniProtKB">
        <authorList>
            <consortium name="Ensembl"/>
        </authorList>
    </citation>
    <scope>IDENTIFICATION</scope>
</reference>
<dbReference type="Proteomes" id="UP000694559">
    <property type="component" value="Unplaced"/>
</dbReference>
<dbReference type="Ensembl" id="ENSNNAT00000020568.1">
    <property type="protein sequence ID" value="ENSNNAP00000019595.1"/>
    <property type="gene ID" value="ENSNNAG00000013052.1"/>
</dbReference>
<dbReference type="InterPro" id="IPR032055">
    <property type="entry name" value="TMEM72"/>
</dbReference>
<keyword evidence="2" id="KW-0812">Transmembrane</keyword>
<accession>A0A8C6XTM0</accession>
<evidence type="ECO:0000256" key="1">
    <source>
        <dbReference type="SAM" id="MobiDB-lite"/>
    </source>
</evidence>
<evidence type="ECO:0000313" key="3">
    <source>
        <dbReference type="Ensembl" id="ENSNNAP00000019595.1"/>
    </source>
</evidence>
<organism evidence="3 4">
    <name type="scientific">Naja naja</name>
    <name type="common">Indian cobra</name>
    <dbReference type="NCBI Taxonomy" id="35670"/>
    <lineage>
        <taxon>Eukaryota</taxon>
        <taxon>Metazoa</taxon>
        <taxon>Chordata</taxon>
        <taxon>Craniata</taxon>
        <taxon>Vertebrata</taxon>
        <taxon>Euteleostomi</taxon>
        <taxon>Lepidosauria</taxon>
        <taxon>Squamata</taxon>
        <taxon>Bifurcata</taxon>
        <taxon>Unidentata</taxon>
        <taxon>Episquamata</taxon>
        <taxon>Toxicofera</taxon>
        <taxon>Serpentes</taxon>
        <taxon>Colubroidea</taxon>
        <taxon>Elapidae</taxon>
        <taxon>Elapinae</taxon>
        <taxon>Naja</taxon>
    </lineage>
</organism>
<name>A0A8C6XTM0_NAJNA</name>
<dbReference type="Pfam" id="PF16054">
    <property type="entry name" value="TMEM72"/>
    <property type="match status" value="1"/>
</dbReference>
<proteinExistence type="predicted"/>
<dbReference type="OMA" id="ISCFAPR"/>
<evidence type="ECO:0000313" key="4">
    <source>
        <dbReference type="Proteomes" id="UP000694559"/>
    </source>
</evidence>
<keyword evidence="2" id="KW-0472">Membrane</keyword>
<feature type="compositionally biased region" description="Polar residues" evidence="1">
    <location>
        <begin position="237"/>
        <end position="252"/>
    </location>
</feature>
<feature type="transmembrane region" description="Helical" evidence="2">
    <location>
        <begin position="123"/>
        <end position="140"/>
    </location>
</feature>
<dbReference type="PANTHER" id="PTHR28474">
    <property type="entry name" value="TRANSMEMBRANE PROTEIN 72"/>
    <property type="match status" value="1"/>
</dbReference>
<dbReference type="GeneTree" id="ENSGT01000000218120"/>
<evidence type="ECO:0008006" key="5">
    <source>
        <dbReference type="Google" id="ProtNLM"/>
    </source>
</evidence>
<dbReference type="AlphaFoldDB" id="A0A8C6XTM0"/>
<feature type="region of interest" description="Disordered" evidence="1">
    <location>
        <begin position="220"/>
        <end position="252"/>
    </location>
</feature>
<feature type="region of interest" description="Disordered" evidence="1">
    <location>
        <begin position="146"/>
        <end position="176"/>
    </location>
</feature>
<sequence length="252" mass="26750">MSAYLFSLGGWQRRGSRSLPPILASGLGFGAFAEPKGATGMAGGCRSRGCFGRVMASAWPRLASLNGSPCFSLSGVAVSLWEGAFVASLLLIPSQRRGAFQKFLAYALLSVACFLSPVHIWQVLLPGTLLILTSLAYFLLSKQRKEETGNGPPEESGDPHGEAVGETPAGRSRQTSSFHCEFGPLAGSLRSFFQACQRPATFLARSSIASLRSPADFQEQAKEMALPLRGKPEGSSPKESTSETAFILSAQV</sequence>
<evidence type="ECO:0000256" key="2">
    <source>
        <dbReference type="SAM" id="Phobius"/>
    </source>
</evidence>